<protein>
    <submittedName>
        <fullName evidence="1 2">Uncharacterized protein</fullName>
    </submittedName>
</protein>
<dbReference type="EMBL" id="ABEU02000001">
    <property type="protein sequence ID" value="PNR63137.1"/>
    <property type="molecule type" value="Genomic_DNA"/>
</dbReference>
<reference evidence="2" key="3">
    <citation type="submission" date="2020-12" db="UniProtKB">
        <authorList>
            <consortium name="EnsemblPlants"/>
        </authorList>
    </citation>
    <scope>IDENTIFICATION</scope>
</reference>
<reference evidence="1 3" key="2">
    <citation type="journal article" date="2018" name="Plant J.">
        <title>The Physcomitrella patens chromosome-scale assembly reveals moss genome structure and evolution.</title>
        <authorList>
            <person name="Lang D."/>
            <person name="Ullrich K.K."/>
            <person name="Murat F."/>
            <person name="Fuchs J."/>
            <person name="Jenkins J."/>
            <person name="Haas F.B."/>
            <person name="Piednoel M."/>
            <person name="Gundlach H."/>
            <person name="Van Bel M."/>
            <person name="Meyberg R."/>
            <person name="Vives C."/>
            <person name="Morata J."/>
            <person name="Symeonidi A."/>
            <person name="Hiss M."/>
            <person name="Muchero W."/>
            <person name="Kamisugi Y."/>
            <person name="Saleh O."/>
            <person name="Blanc G."/>
            <person name="Decker E.L."/>
            <person name="van Gessel N."/>
            <person name="Grimwood J."/>
            <person name="Hayes R.D."/>
            <person name="Graham S.W."/>
            <person name="Gunter L.E."/>
            <person name="McDaniel S.F."/>
            <person name="Hoernstein S.N.W."/>
            <person name="Larsson A."/>
            <person name="Li F.W."/>
            <person name="Perroud P.F."/>
            <person name="Phillips J."/>
            <person name="Ranjan P."/>
            <person name="Rokshar D.S."/>
            <person name="Rothfels C.J."/>
            <person name="Schneider L."/>
            <person name="Shu S."/>
            <person name="Stevenson D.W."/>
            <person name="Thummler F."/>
            <person name="Tillich M."/>
            <person name="Villarreal Aguilar J.C."/>
            <person name="Widiez T."/>
            <person name="Wong G.K."/>
            <person name="Wymore A."/>
            <person name="Zhang Y."/>
            <person name="Zimmer A.D."/>
            <person name="Quatrano R.S."/>
            <person name="Mayer K.F.X."/>
            <person name="Goodstein D."/>
            <person name="Casacuberta J.M."/>
            <person name="Vandepoele K."/>
            <person name="Reski R."/>
            <person name="Cuming A.C."/>
            <person name="Tuskan G.A."/>
            <person name="Maumus F."/>
            <person name="Salse J."/>
            <person name="Schmutz J."/>
            <person name="Rensing S.A."/>
        </authorList>
    </citation>
    <scope>NUCLEOTIDE SEQUENCE [LARGE SCALE GENOMIC DNA]</scope>
    <source>
        <strain evidence="2 3">cv. Gransden 2004</strain>
    </source>
</reference>
<dbReference type="AlphaFoldDB" id="A0A2K1LAU0"/>
<gene>
    <name evidence="1" type="ORF">PHYPA_001562</name>
</gene>
<evidence type="ECO:0000313" key="3">
    <source>
        <dbReference type="Proteomes" id="UP000006727"/>
    </source>
</evidence>
<proteinExistence type="predicted"/>
<evidence type="ECO:0000313" key="1">
    <source>
        <dbReference type="EMBL" id="PNR63137.1"/>
    </source>
</evidence>
<dbReference type="EnsemblPlants" id="Pp3c1_33640V3.1">
    <property type="protein sequence ID" value="PAC:32967960.CDS.1"/>
    <property type="gene ID" value="Pp3c1_33640"/>
</dbReference>
<keyword evidence="3" id="KW-1185">Reference proteome</keyword>
<sequence length="72" mass="8228">MIALLPAPIFQVSIVLQTFVLESHWSRVQYNIFYSYLALGFTTVARCSRVYLSMTSLNALMISEAVVHMDRI</sequence>
<dbReference type="Proteomes" id="UP000006727">
    <property type="component" value="Chromosome 1"/>
</dbReference>
<accession>A0A2K1LAU0</accession>
<dbReference type="Gramene" id="Pp3c1_33640V3.1">
    <property type="protein sequence ID" value="PAC:32967960.CDS.1"/>
    <property type="gene ID" value="Pp3c1_33640"/>
</dbReference>
<organism evidence="1">
    <name type="scientific">Physcomitrium patens</name>
    <name type="common">Spreading-leaved earth moss</name>
    <name type="synonym">Physcomitrella patens</name>
    <dbReference type="NCBI Taxonomy" id="3218"/>
    <lineage>
        <taxon>Eukaryota</taxon>
        <taxon>Viridiplantae</taxon>
        <taxon>Streptophyta</taxon>
        <taxon>Embryophyta</taxon>
        <taxon>Bryophyta</taxon>
        <taxon>Bryophytina</taxon>
        <taxon>Bryopsida</taxon>
        <taxon>Funariidae</taxon>
        <taxon>Funariales</taxon>
        <taxon>Funariaceae</taxon>
        <taxon>Physcomitrium</taxon>
    </lineage>
</organism>
<evidence type="ECO:0000313" key="2">
    <source>
        <dbReference type="EnsemblPlants" id="PAC:32967960.CDS.1"/>
    </source>
</evidence>
<dbReference type="InParanoid" id="A0A2K1LAU0"/>
<reference evidence="1 3" key="1">
    <citation type="journal article" date="2008" name="Science">
        <title>The Physcomitrella genome reveals evolutionary insights into the conquest of land by plants.</title>
        <authorList>
            <person name="Rensing S."/>
            <person name="Lang D."/>
            <person name="Zimmer A."/>
            <person name="Terry A."/>
            <person name="Salamov A."/>
            <person name="Shapiro H."/>
            <person name="Nishiyama T."/>
            <person name="Perroud P.-F."/>
            <person name="Lindquist E."/>
            <person name="Kamisugi Y."/>
            <person name="Tanahashi T."/>
            <person name="Sakakibara K."/>
            <person name="Fujita T."/>
            <person name="Oishi K."/>
            <person name="Shin-I T."/>
            <person name="Kuroki Y."/>
            <person name="Toyoda A."/>
            <person name="Suzuki Y."/>
            <person name="Hashimoto A."/>
            <person name="Yamaguchi K."/>
            <person name="Sugano A."/>
            <person name="Kohara Y."/>
            <person name="Fujiyama A."/>
            <person name="Anterola A."/>
            <person name="Aoki S."/>
            <person name="Ashton N."/>
            <person name="Barbazuk W.B."/>
            <person name="Barker E."/>
            <person name="Bennetzen J."/>
            <person name="Bezanilla M."/>
            <person name="Blankenship R."/>
            <person name="Cho S.H."/>
            <person name="Dutcher S."/>
            <person name="Estelle M."/>
            <person name="Fawcett J.A."/>
            <person name="Gundlach H."/>
            <person name="Hanada K."/>
            <person name="Heyl A."/>
            <person name="Hicks K.A."/>
            <person name="Hugh J."/>
            <person name="Lohr M."/>
            <person name="Mayer K."/>
            <person name="Melkozernov A."/>
            <person name="Murata T."/>
            <person name="Nelson D."/>
            <person name="Pils B."/>
            <person name="Prigge M."/>
            <person name="Reiss B."/>
            <person name="Renner T."/>
            <person name="Rombauts S."/>
            <person name="Rushton P."/>
            <person name="Sanderfoot A."/>
            <person name="Schween G."/>
            <person name="Shiu S.-H."/>
            <person name="Stueber K."/>
            <person name="Theodoulou F.L."/>
            <person name="Tu H."/>
            <person name="Van de Peer Y."/>
            <person name="Verrier P.J."/>
            <person name="Waters E."/>
            <person name="Wood A."/>
            <person name="Yang L."/>
            <person name="Cove D."/>
            <person name="Cuming A."/>
            <person name="Hasebe M."/>
            <person name="Lucas S."/>
            <person name="Mishler D.B."/>
            <person name="Reski R."/>
            <person name="Grigoriev I."/>
            <person name="Quatrano R.S."/>
            <person name="Boore J.L."/>
        </authorList>
    </citation>
    <scope>NUCLEOTIDE SEQUENCE [LARGE SCALE GENOMIC DNA]</scope>
    <source>
        <strain evidence="2 3">cv. Gransden 2004</strain>
    </source>
</reference>
<name>A0A2K1LAU0_PHYPA</name>